<protein>
    <submittedName>
        <fullName evidence="2">Uncharacterized protein</fullName>
    </submittedName>
</protein>
<gene>
    <name evidence="2" type="ORF">SYV04_21160</name>
</gene>
<dbReference type="RefSeq" id="WP_321547668.1">
    <property type="nucleotide sequence ID" value="NZ_JAXIVS010000007.1"/>
</dbReference>
<accession>A0ABU5H6L8</accession>
<keyword evidence="3" id="KW-1185">Reference proteome</keyword>
<evidence type="ECO:0000256" key="1">
    <source>
        <dbReference type="SAM" id="MobiDB-lite"/>
    </source>
</evidence>
<organism evidence="2 3">
    <name type="scientific">Hyalangium rubrum</name>
    <dbReference type="NCBI Taxonomy" id="3103134"/>
    <lineage>
        <taxon>Bacteria</taxon>
        <taxon>Pseudomonadati</taxon>
        <taxon>Myxococcota</taxon>
        <taxon>Myxococcia</taxon>
        <taxon>Myxococcales</taxon>
        <taxon>Cystobacterineae</taxon>
        <taxon>Archangiaceae</taxon>
        <taxon>Hyalangium</taxon>
    </lineage>
</organism>
<feature type="region of interest" description="Disordered" evidence="1">
    <location>
        <begin position="248"/>
        <end position="287"/>
    </location>
</feature>
<name>A0ABU5H6L8_9BACT</name>
<evidence type="ECO:0000313" key="3">
    <source>
        <dbReference type="Proteomes" id="UP001291309"/>
    </source>
</evidence>
<feature type="region of interest" description="Disordered" evidence="1">
    <location>
        <begin position="1"/>
        <end position="22"/>
    </location>
</feature>
<proteinExistence type="predicted"/>
<comment type="caution">
    <text evidence="2">The sequence shown here is derived from an EMBL/GenBank/DDBJ whole genome shotgun (WGS) entry which is preliminary data.</text>
</comment>
<reference evidence="2 3" key="1">
    <citation type="submission" date="2023-12" db="EMBL/GenBank/DDBJ databases">
        <title>the genome sequence of Hyalangium sp. s54d21.</title>
        <authorList>
            <person name="Zhang X."/>
        </authorList>
    </citation>
    <scope>NUCLEOTIDE SEQUENCE [LARGE SCALE GENOMIC DNA]</scope>
    <source>
        <strain evidence="3">s54d21</strain>
    </source>
</reference>
<dbReference type="EMBL" id="JAXIVS010000007">
    <property type="protein sequence ID" value="MDY7228941.1"/>
    <property type="molecule type" value="Genomic_DNA"/>
</dbReference>
<feature type="compositionally biased region" description="Low complexity" evidence="1">
    <location>
        <begin position="276"/>
        <end position="287"/>
    </location>
</feature>
<dbReference type="Proteomes" id="UP001291309">
    <property type="component" value="Unassembled WGS sequence"/>
</dbReference>
<sequence length="287" mass="31674">MSGAPPISGESSGQAVQGYKVPGRNPASQMPWEFFLGNAAHRLIAYIYGVNHPLNRAFYNKETLFKILSEVELGDASRLLEHERNLRPDITDVTRWGVFEIKPWNDQGLQEGRTEVQTYLTALNRAVLSRRRFVGGTDFSGEILIRFAQGNYIWRLEWKTTEPGVAQYRWTRSQQRFASEASAYRAGQWVDLTEQELHQYGGWVGQAVERMVDRRERLASFSGAMGVAIDIVGNVAVGAFSGALLGTGARPNSQQPPAQGGGQVIPFPSRPPPTAPSSMPLPAASGR</sequence>
<evidence type="ECO:0000313" key="2">
    <source>
        <dbReference type="EMBL" id="MDY7228941.1"/>
    </source>
</evidence>